<dbReference type="Proteomes" id="UP000028545">
    <property type="component" value="Unassembled WGS sequence"/>
</dbReference>
<evidence type="ECO:0000256" key="4">
    <source>
        <dbReference type="ARBA" id="ARBA00022771"/>
    </source>
</evidence>
<dbReference type="PROSITE" id="PS00028">
    <property type="entry name" value="ZINC_FINGER_C2H2_1"/>
    <property type="match status" value="1"/>
</dbReference>
<dbReference type="FunFam" id="3.30.160.60:FF:000201">
    <property type="entry name" value="C2H2 finger domain protein (Gli3)"/>
    <property type="match status" value="1"/>
</dbReference>
<feature type="compositionally biased region" description="Low complexity" evidence="8">
    <location>
        <begin position="21"/>
        <end position="32"/>
    </location>
</feature>
<protein>
    <recommendedName>
        <fullName evidence="9">C2H2-type domain-containing protein</fullName>
    </recommendedName>
</protein>
<evidence type="ECO:0000256" key="2">
    <source>
        <dbReference type="ARBA" id="ARBA00022723"/>
    </source>
</evidence>
<accession>A0A084GB16</accession>
<feature type="domain" description="C2H2-type" evidence="9">
    <location>
        <begin position="176"/>
        <end position="206"/>
    </location>
</feature>
<organism evidence="10 11">
    <name type="scientific">Pseudallescheria apiosperma</name>
    <name type="common">Scedosporium apiospermum</name>
    <dbReference type="NCBI Taxonomy" id="563466"/>
    <lineage>
        <taxon>Eukaryota</taxon>
        <taxon>Fungi</taxon>
        <taxon>Dikarya</taxon>
        <taxon>Ascomycota</taxon>
        <taxon>Pezizomycotina</taxon>
        <taxon>Sordariomycetes</taxon>
        <taxon>Hypocreomycetidae</taxon>
        <taxon>Microascales</taxon>
        <taxon>Microascaceae</taxon>
        <taxon>Scedosporium</taxon>
    </lineage>
</organism>
<dbReference type="PANTHER" id="PTHR45718">
    <property type="entry name" value="TRANSCRIPTIONAL ACTIVATOR CUBITUS INTERRUPTUS"/>
    <property type="match status" value="1"/>
</dbReference>
<evidence type="ECO:0000313" key="10">
    <source>
        <dbReference type="EMBL" id="KEZ44528.1"/>
    </source>
</evidence>
<dbReference type="InterPro" id="IPR043359">
    <property type="entry name" value="GLI-like"/>
</dbReference>
<evidence type="ECO:0000256" key="5">
    <source>
        <dbReference type="ARBA" id="ARBA00022833"/>
    </source>
</evidence>
<evidence type="ECO:0000256" key="7">
    <source>
        <dbReference type="PROSITE-ProRule" id="PRU00042"/>
    </source>
</evidence>
<keyword evidence="5" id="KW-0862">Zinc</keyword>
<feature type="region of interest" description="Disordered" evidence="8">
    <location>
        <begin position="1"/>
        <end position="102"/>
    </location>
</feature>
<dbReference type="GO" id="GO:0005634">
    <property type="term" value="C:nucleus"/>
    <property type="evidence" value="ECO:0007669"/>
    <property type="project" value="UniProtKB-SubCell"/>
</dbReference>
<dbReference type="GO" id="GO:0008270">
    <property type="term" value="F:zinc ion binding"/>
    <property type="evidence" value="ECO:0007669"/>
    <property type="project" value="UniProtKB-KW"/>
</dbReference>
<dbReference type="HOGENOM" id="CLU_046889_1_0_1"/>
<keyword evidence="2" id="KW-0479">Metal-binding</keyword>
<feature type="compositionally biased region" description="Low complexity" evidence="8">
    <location>
        <begin position="223"/>
        <end position="232"/>
    </location>
</feature>
<name>A0A084GB16_PSEDA</name>
<dbReference type="FunFam" id="3.30.160.60:FF:000031">
    <property type="entry name" value="GLI family zinc finger 3"/>
    <property type="match status" value="1"/>
</dbReference>
<keyword evidence="4 7" id="KW-0863">Zinc-finger</keyword>
<evidence type="ECO:0000256" key="8">
    <source>
        <dbReference type="SAM" id="MobiDB-lite"/>
    </source>
</evidence>
<dbReference type="GeneID" id="27722620"/>
<dbReference type="PROSITE" id="PS50157">
    <property type="entry name" value="ZINC_FINGER_C2H2_2"/>
    <property type="match status" value="1"/>
</dbReference>
<keyword evidence="11" id="KW-1185">Reference proteome</keyword>
<dbReference type="RefSeq" id="XP_016644327.1">
    <property type="nucleotide sequence ID" value="XM_016786321.1"/>
</dbReference>
<evidence type="ECO:0000256" key="3">
    <source>
        <dbReference type="ARBA" id="ARBA00022737"/>
    </source>
</evidence>
<dbReference type="InterPro" id="IPR036236">
    <property type="entry name" value="Znf_C2H2_sf"/>
</dbReference>
<comment type="subcellular location">
    <subcellularLocation>
        <location evidence="1">Nucleus</location>
    </subcellularLocation>
</comment>
<reference evidence="10 11" key="1">
    <citation type="journal article" date="2014" name="Genome Announc.">
        <title>Draft genome sequence of the pathogenic fungus Scedosporium apiospermum.</title>
        <authorList>
            <person name="Vandeputte P."/>
            <person name="Ghamrawi S."/>
            <person name="Rechenmann M."/>
            <person name="Iltis A."/>
            <person name="Giraud S."/>
            <person name="Fleury M."/>
            <person name="Thornton C."/>
            <person name="Delhaes L."/>
            <person name="Meyer W."/>
            <person name="Papon N."/>
            <person name="Bouchara J.P."/>
        </authorList>
    </citation>
    <scope>NUCLEOTIDE SEQUENCE [LARGE SCALE GENOMIC DNA]</scope>
    <source>
        <strain evidence="10 11">IHEM 14462</strain>
    </source>
</reference>
<dbReference type="OMA" id="QEQVTVC"/>
<dbReference type="PANTHER" id="PTHR45718:SF4">
    <property type="entry name" value="TRANSCRIPTIONAL ACTIVATOR CUBITUS INTERRUPTUS"/>
    <property type="match status" value="1"/>
</dbReference>
<dbReference type="OrthoDB" id="3214149at2759"/>
<dbReference type="GO" id="GO:0000978">
    <property type="term" value="F:RNA polymerase II cis-regulatory region sequence-specific DNA binding"/>
    <property type="evidence" value="ECO:0007669"/>
    <property type="project" value="TreeGrafter"/>
</dbReference>
<sequence length="373" mass="41311">MAAPKRSLGRKSSPRGDETPDSPLSSVAASSEPSDDEAGDEAEETESRPSKRQKFTEGAATPTAVAAPEIDTAPELDGMSDVSEDTDGDVPSSPTNARYEEEDFQEQVSACAWDGCDAGDLGNMDNLVEHIHNEHIESRQKKYTCEWIGCSRKSMAHASGYALKAHMRSHTREKPFYCYLPECDRAFTRSDALAKHMRTVHETEALRPSDPIPKSQHGGSGGKSSKLKIIIKTPQSHATGQDDSVDDGADGNDSEKEQFTPLHEDLFTEKELGYPLKELHARCRYQVKLADEESERLATDIKKEEEEYRRMWREKELLISQVLQGEMDWHERREAIKSGAVNIKLAGGHEEDPDESHVNGVTNGDATAIAVEE</sequence>
<evidence type="ECO:0000256" key="6">
    <source>
        <dbReference type="ARBA" id="ARBA00023242"/>
    </source>
</evidence>
<proteinExistence type="predicted"/>
<feature type="compositionally biased region" description="Acidic residues" evidence="8">
    <location>
        <begin position="33"/>
        <end position="44"/>
    </location>
</feature>
<dbReference type="InterPro" id="IPR013087">
    <property type="entry name" value="Znf_C2H2_type"/>
</dbReference>
<gene>
    <name evidence="10" type="ORF">SAPIO_CDS3548</name>
</gene>
<dbReference type="SUPFAM" id="SSF57667">
    <property type="entry name" value="beta-beta-alpha zinc fingers"/>
    <property type="match status" value="1"/>
</dbReference>
<evidence type="ECO:0000256" key="1">
    <source>
        <dbReference type="ARBA" id="ARBA00004123"/>
    </source>
</evidence>
<dbReference type="AlphaFoldDB" id="A0A084GB16"/>
<evidence type="ECO:0000259" key="9">
    <source>
        <dbReference type="PROSITE" id="PS50157"/>
    </source>
</evidence>
<dbReference type="EMBL" id="JOWA01000088">
    <property type="protein sequence ID" value="KEZ44528.1"/>
    <property type="molecule type" value="Genomic_DNA"/>
</dbReference>
<comment type="caution">
    <text evidence="10">The sequence shown here is derived from an EMBL/GenBank/DDBJ whole genome shotgun (WGS) entry which is preliminary data.</text>
</comment>
<evidence type="ECO:0000313" key="11">
    <source>
        <dbReference type="Proteomes" id="UP000028545"/>
    </source>
</evidence>
<keyword evidence="6" id="KW-0539">Nucleus</keyword>
<dbReference type="VEuPathDB" id="FungiDB:SAPIO_CDS3548"/>
<dbReference type="SMART" id="SM00355">
    <property type="entry name" value="ZnF_C2H2"/>
    <property type="match status" value="3"/>
</dbReference>
<dbReference type="Gene3D" id="3.30.160.60">
    <property type="entry name" value="Classic Zinc Finger"/>
    <property type="match status" value="3"/>
</dbReference>
<dbReference type="KEGG" id="sapo:SAPIO_CDS3548"/>
<feature type="region of interest" description="Disordered" evidence="8">
    <location>
        <begin position="346"/>
        <end position="373"/>
    </location>
</feature>
<keyword evidence="3" id="KW-0677">Repeat</keyword>
<feature type="region of interest" description="Disordered" evidence="8">
    <location>
        <begin position="201"/>
        <end position="261"/>
    </location>
</feature>
<feature type="compositionally biased region" description="Acidic residues" evidence="8">
    <location>
        <begin position="243"/>
        <end position="252"/>
    </location>
</feature>
<dbReference type="GO" id="GO:0000981">
    <property type="term" value="F:DNA-binding transcription factor activity, RNA polymerase II-specific"/>
    <property type="evidence" value="ECO:0007669"/>
    <property type="project" value="TreeGrafter"/>
</dbReference>